<dbReference type="EMBL" id="HBFQ01039454">
    <property type="protein sequence ID" value="CAD8853632.1"/>
    <property type="molecule type" value="Transcribed_RNA"/>
</dbReference>
<name>A0A7S1F9K1_NOCSC</name>
<evidence type="ECO:0000313" key="2">
    <source>
        <dbReference type="EMBL" id="CAD8853632.1"/>
    </source>
</evidence>
<accession>A0A7S1F9K1</accession>
<protein>
    <recommendedName>
        <fullName evidence="1">CMP/dCMP-type deaminase domain-containing protein</fullName>
    </recommendedName>
</protein>
<organism evidence="2">
    <name type="scientific">Noctiluca scintillans</name>
    <name type="common">Sea sparkle</name>
    <name type="synonym">Red tide dinoflagellate</name>
    <dbReference type="NCBI Taxonomy" id="2966"/>
    <lineage>
        <taxon>Eukaryota</taxon>
        <taxon>Sar</taxon>
        <taxon>Alveolata</taxon>
        <taxon>Dinophyceae</taxon>
        <taxon>Noctilucales</taxon>
        <taxon>Noctilucaceae</taxon>
        <taxon>Noctiluca</taxon>
    </lineage>
</organism>
<dbReference type="AlphaFoldDB" id="A0A7S1F9K1"/>
<dbReference type="SUPFAM" id="SSF53927">
    <property type="entry name" value="Cytidine deaminase-like"/>
    <property type="match status" value="2"/>
</dbReference>
<dbReference type="PROSITE" id="PS51747">
    <property type="entry name" value="CYT_DCMP_DEAMINASES_2"/>
    <property type="match status" value="1"/>
</dbReference>
<dbReference type="InterPro" id="IPR016193">
    <property type="entry name" value="Cytidine_deaminase-like"/>
</dbReference>
<proteinExistence type="predicted"/>
<dbReference type="GO" id="GO:0003824">
    <property type="term" value="F:catalytic activity"/>
    <property type="evidence" value="ECO:0007669"/>
    <property type="project" value="InterPro"/>
</dbReference>
<gene>
    <name evidence="2" type="ORF">NSCI0253_LOCUS27983</name>
</gene>
<reference evidence="2" key="1">
    <citation type="submission" date="2021-01" db="EMBL/GenBank/DDBJ databases">
        <authorList>
            <person name="Corre E."/>
            <person name="Pelletier E."/>
            <person name="Niang G."/>
            <person name="Scheremetjew M."/>
            <person name="Finn R."/>
            <person name="Kale V."/>
            <person name="Holt S."/>
            <person name="Cochrane G."/>
            <person name="Meng A."/>
            <person name="Brown T."/>
            <person name="Cohen L."/>
        </authorList>
    </citation>
    <scope>NUCLEOTIDE SEQUENCE</scope>
</reference>
<dbReference type="InterPro" id="IPR002125">
    <property type="entry name" value="CMP_dCMP_dom"/>
</dbReference>
<feature type="domain" description="CMP/dCMP-type deaminase" evidence="1">
    <location>
        <begin position="26"/>
        <end position="150"/>
    </location>
</feature>
<sequence>MAQVLTQNSRPLSLRSWPSKTMAELSTAAHDAASAHKLREMYVPPKQSNFRVAAVLRFVRADGTQGIIKAVNAEPHDANIRGAICAERAALCQFQRDEADGGARVTRVVCVTDAPDPIYPGPCCREFLRGTCDGSVEVIASGSRDPSTWEMQPLAELLPLPSVYCGLCRDTMLSRGEALSTKVAVPLDEHLASAYRAAVAHAKRQQRQSVVFPLLFAAAVRFEDGRLHTVAELKGIEYGCTVDAVSLLMPEMLRCREEGGASPVCIVQADQYGVAHAPFAAARSLLAEHGFGDVLVSAHGEDGTWSDALSVTASLPHASHTTMFD</sequence>
<evidence type="ECO:0000259" key="1">
    <source>
        <dbReference type="PROSITE" id="PS51747"/>
    </source>
</evidence>
<dbReference type="Gene3D" id="3.40.140.10">
    <property type="entry name" value="Cytidine Deaminase, domain 2"/>
    <property type="match status" value="1"/>
</dbReference>
<dbReference type="CDD" id="cd01283">
    <property type="entry name" value="cytidine_deaminase"/>
    <property type="match status" value="1"/>
</dbReference>